<dbReference type="EMBL" id="JAWDJW010002830">
    <property type="protein sequence ID" value="KAK3077460.1"/>
    <property type="molecule type" value="Genomic_DNA"/>
</dbReference>
<gene>
    <name evidence="1" type="ORF">LTS18_010200</name>
</gene>
<organism evidence="1 2">
    <name type="scientific">Coniosporium uncinatum</name>
    <dbReference type="NCBI Taxonomy" id="93489"/>
    <lineage>
        <taxon>Eukaryota</taxon>
        <taxon>Fungi</taxon>
        <taxon>Dikarya</taxon>
        <taxon>Ascomycota</taxon>
        <taxon>Pezizomycotina</taxon>
        <taxon>Dothideomycetes</taxon>
        <taxon>Dothideomycetes incertae sedis</taxon>
        <taxon>Coniosporium</taxon>
    </lineage>
</organism>
<evidence type="ECO:0000313" key="2">
    <source>
        <dbReference type="Proteomes" id="UP001186974"/>
    </source>
</evidence>
<sequence length="115" mass="13014">MPQPGLLLAFSTPTDPSVTQDAYNKWYTDIHIGDVVDSGLADLAIRYKNLNPDARYQYLAVYRTPDLALVGDPETMKKVPTRHELFGGKDWTEVVDQRIRVWTQIQSFEGQGDGE</sequence>
<dbReference type="Proteomes" id="UP001186974">
    <property type="component" value="Unassembled WGS sequence"/>
</dbReference>
<accession>A0ACC3DLF8</accession>
<comment type="caution">
    <text evidence="1">The sequence shown here is derived from an EMBL/GenBank/DDBJ whole genome shotgun (WGS) entry which is preliminary data.</text>
</comment>
<name>A0ACC3DLF8_9PEZI</name>
<feature type="non-terminal residue" evidence="1">
    <location>
        <position position="115"/>
    </location>
</feature>
<reference evidence="1" key="1">
    <citation type="submission" date="2024-09" db="EMBL/GenBank/DDBJ databases">
        <title>Black Yeasts Isolated from many extreme environments.</title>
        <authorList>
            <person name="Coleine C."/>
            <person name="Stajich J.E."/>
            <person name="Selbmann L."/>
        </authorList>
    </citation>
    <scope>NUCLEOTIDE SEQUENCE</scope>
    <source>
        <strain evidence="1">CCFEE 5737</strain>
    </source>
</reference>
<proteinExistence type="predicted"/>
<keyword evidence="2" id="KW-1185">Reference proteome</keyword>
<evidence type="ECO:0000313" key="1">
    <source>
        <dbReference type="EMBL" id="KAK3077460.1"/>
    </source>
</evidence>
<protein>
    <submittedName>
        <fullName evidence="1">Uncharacterized protein</fullName>
    </submittedName>
</protein>